<gene>
    <name evidence="1" type="ORF">ACH3VR_20205</name>
</gene>
<dbReference type="EMBL" id="JBIQWL010000011">
    <property type="protein sequence ID" value="MFH8252702.1"/>
    <property type="molecule type" value="Genomic_DNA"/>
</dbReference>
<keyword evidence="2" id="KW-1185">Reference proteome</keyword>
<protein>
    <submittedName>
        <fullName evidence="1">GNAT family N-acetyltransferase</fullName>
        <ecNumber evidence="1">2.3.-.-</ecNumber>
    </submittedName>
</protein>
<dbReference type="Gene3D" id="3.40.630.30">
    <property type="match status" value="1"/>
</dbReference>
<accession>A0ABW7QCU0</accession>
<dbReference type="EC" id="2.3.-.-" evidence="1"/>
<reference evidence="1 2" key="1">
    <citation type="submission" date="2024-09" db="EMBL/GenBank/DDBJ databases">
        <authorList>
            <person name="Pan X."/>
        </authorList>
    </citation>
    <scope>NUCLEOTIDE SEQUENCE [LARGE SCALE GENOMIC DNA]</scope>
    <source>
        <strain evidence="1 2">B2969</strain>
    </source>
</reference>
<evidence type="ECO:0000313" key="2">
    <source>
        <dbReference type="Proteomes" id="UP001610861"/>
    </source>
</evidence>
<organism evidence="1 2">
    <name type="scientific">Microbacterium alkaliflavum</name>
    <dbReference type="NCBI Taxonomy" id="3248839"/>
    <lineage>
        <taxon>Bacteria</taxon>
        <taxon>Bacillati</taxon>
        <taxon>Actinomycetota</taxon>
        <taxon>Actinomycetes</taxon>
        <taxon>Micrococcales</taxon>
        <taxon>Microbacteriaceae</taxon>
        <taxon>Microbacterium</taxon>
    </lineage>
</organism>
<dbReference type="RefSeq" id="WP_397558129.1">
    <property type="nucleotide sequence ID" value="NZ_JBIQWL010000011.1"/>
</dbReference>
<comment type="caution">
    <text evidence="1">The sequence shown here is derived from an EMBL/GenBank/DDBJ whole genome shotgun (WGS) entry which is preliminary data.</text>
</comment>
<sequence length="57" mass="6418">MLLVTIRPNTVSLRPHESAGFRVVGRRERIAPSRLGPHAGTWRDTILIERRSARNGS</sequence>
<keyword evidence="1" id="KW-0808">Transferase</keyword>
<dbReference type="GO" id="GO:0016746">
    <property type="term" value="F:acyltransferase activity"/>
    <property type="evidence" value="ECO:0007669"/>
    <property type="project" value="UniProtKB-KW"/>
</dbReference>
<dbReference type="Proteomes" id="UP001610861">
    <property type="component" value="Unassembled WGS sequence"/>
</dbReference>
<evidence type="ECO:0000313" key="1">
    <source>
        <dbReference type="EMBL" id="MFH8252702.1"/>
    </source>
</evidence>
<name>A0ABW7QCU0_9MICO</name>
<keyword evidence="1" id="KW-0012">Acyltransferase</keyword>
<proteinExistence type="predicted"/>